<comment type="similarity">
    <text evidence="6">Belongs to the class-II pyridine nucleotide-disulfide oxidoreductase family.</text>
</comment>
<dbReference type="PROSITE" id="PS00573">
    <property type="entry name" value="PYRIDINE_REDOX_2"/>
    <property type="match status" value="1"/>
</dbReference>
<dbReference type="Gene3D" id="3.50.50.60">
    <property type="entry name" value="FAD/NAD(P)-binding domain"/>
    <property type="match status" value="2"/>
</dbReference>
<keyword evidence="4" id="KW-1015">Disulfide bond</keyword>
<comment type="subunit">
    <text evidence="6">Homodimer.</text>
</comment>
<dbReference type="GO" id="GO:0004791">
    <property type="term" value="F:thioredoxin-disulfide reductase (NADPH) activity"/>
    <property type="evidence" value="ECO:0007669"/>
    <property type="project" value="UniProtKB-UniRule"/>
</dbReference>
<evidence type="ECO:0000259" key="8">
    <source>
        <dbReference type="Pfam" id="PF07992"/>
    </source>
</evidence>
<evidence type="ECO:0000256" key="5">
    <source>
        <dbReference type="ARBA" id="ARBA00023284"/>
    </source>
</evidence>
<evidence type="ECO:0000256" key="6">
    <source>
        <dbReference type="RuleBase" id="RU003880"/>
    </source>
</evidence>
<dbReference type="RefSeq" id="WP_195171301.1">
    <property type="nucleotide sequence ID" value="NZ_CP062983.1"/>
</dbReference>
<feature type="domain" description="FAD/NAD(P)-binding" evidence="8">
    <location>
        <begin position="5"/>
        <end position="294"/>
    </location>
</feature>
<evidence type="ECO:0000313" key="9">
    <source>
        <dbReference type="EMBL" id="QPC83234.1"/>
    </source>
</evidence>
<reference evidence="9 10" key="1">
    <citation type="submission" date="2020-02" db="EMBL/GenBank/DDBJ databases">
        <authorList>
            <person name="Zheng R.K."/>
            <person name="Sun C.M."/>
        </authorList>
    </citation>
    <scope>NUCLEOTIDE SEQUENCE [LARGE SCALE GENOMIC DNA]</scope>
    <source>
        <strain evidence="10">rifampicinis</strain>
    </source>
</reference>
<comment type="cofactor">
    <cofactor evidence="7">
        <name>FAD</name>
        <dbReference type="ChEBI" id="CHEBI:57692"/>
    </cofactor>
    <text evidence="7">Binds 1 FAD per subunit.</text>
</comment>
<evidence type="ECO:0000256" key="1">
    <source>
        <dbReference type="ARBA" id="ARBA00022630"/>
    </source>
</evidence>
<dbReference type="PRINTS" id="PR00368">
    <property type="entry name" value="FADPNR"/>
</dbReference>
<dbReference type="SUPFAM" id="SSF51905">
    <property type="entry name" value="FAD/NAD(P)-binding domain"/>
    <property type="match status" value="1"/>
</dbReference>
<proteinExistence type="inferred from homology"/>
<dbReference type="Pfam" id="PF07992">
    <property type="entry name" value="Pyr_redox_2"/>
    <property type="match status" value="1"/>
</dbReference>
<evidence type="ECO:0000256" key="7">
    <source>
        <dbReference type="RuleBase" id="RU003881"/>
    </source>
</evidence>
<dbReference type="PRINTS" id="PR00469">
    <property type="entry name" value="PNDRDTASEII"/>
</dbReference>
<name>A0A7S8IF78_9CHLR</name>
<accession>A0A7S8IF78</accession>
<comment type="catalytic activity">
    <reaction evidence="6">
        <text>[thioredoxin]-dithiol + NADP(+) = [thioredoxin]-disulfide + NADPH + H(+)</text>
        <dbReference type="Rhea" id="RHEA:20345"/>
        <dbReference type="Rhea" id="RHEA-COMP:10698"/>
        <dbReference type="Rhea" id="RHEA-COMP:10700"/>
        <dbReference type="ChEBI" id="CHEBI:15378"/>
        <dbReference type="ChEBI" id="CHEBI:29950"/>
        <dbReference type="ChEBI" id="CHEBI:50058"/>
        <dbReference type="ChEBI" id="CHEBI:57783"/>
        <dbReference type="ChEBI" id="CHEBI:58349"/>
        <dbReference type="EC" id="1.8.1.9"/>
    </reaction>
</comment>
<dbReference type="AlphaFoldDB" id="A0A7S8IF78"/>
<dbReference type="InterPro" id="IPR036188">
    <property type="entry name" value="FAD/NAD-bd_sf"/>
</dbReference>
<dbReference type="InterPro" id="IPR023753">
    <property type="entry name" value="FAD/NAD-binding_dom"/>
</dbReference>
<keyword evidence="7" id="KW-0521">NADP</keyword>
<dbReference type="PANTHER" id="PTHR48105">
    <property type="entry name" value="THIOREDOXIN REDUCTASE 1-RELATED-RELATED"/>
    <property type="match status" value="1"/>
</dbReference>
<gene>
    <name evidence="9" type="primary">trxB</name>
    <name evidence="9" type="ORF">G4Y79_02335</name>
</gene>
<evidence type="ECO:0000256" key="4">
    <source>
        <dbReference type="ARBA" id="ARBA00023157"/>
    </source>
</evidence>
<sequence>MKKERVVIIGSGPAGLAAALYTARAQLNPVVIVGNQLGGQAAITHEIENYPGFPGGLSGPDLVEKMKEHAESFGATFTYDLVESVDFSSGSPYTVKTLMDEYSADSVIVTIGADPRKLGIPGENEGVGKGVSYCGTCDGFFFRGKDIVVVGGGDSALEEAIFLTRFANSVTIIHRREELRAGVQLQKRALNNEKISFIWNTVIDKVNFGDDGQVNGVTLNNVETGEVTEHPTEGVFIFIGHVPNSPIFGDQLAMNERGYIITDERMRTSVPGVFAAGEIQDEIWRQVATSVGQGTSAAMTAIHWLEANEETLQPLDETAEPAGD</sequence>
<dbReference type="EC" id="1.8.1.9" evidence="6"/>
<dbReference type="GO" id="GO:0005737">
    <property type="term" value="C:cytoplasm"/>
    <property type="evidence" value="ECO:0007669"/>
    <property type="project" value="InterPro"/>
</dbReference>
<dbReference type="Proteomes" id="UP000594468">
    <property type="component" value="Chromosome"/>
</dbReference>
<keyword evidence="3 6" id="KW-0560">Oxidoreductase</keyword>
<keyword evidence="1 6" id="KW-0285">Flavoprotein</keyword>
<keyword evidence="10" id="KW-1185">Reference proteome</keyword>
<evidence type="ECO:0000313" key="10">
    <source>
        <dbReference type="Proteomes" id="UP000594468"/>
    </source>
</evidence>
<organism evidence="9 10">
    <name type="scientific">Phototrophicus methaneseepsis</name>
    <dbReference type="NCBI Taxonomy" id="2710758"/>
    <lineage>
        <taxon>Bacteria</taxon>
        <taxon>Bacillati</taxon>
        <taxon>Chloroflexota</taxon>
        <taxon>Candidatus Thermofontia</taxon>
        <taxon>Phototrophicales</taxon>
        <taxon>Phototrophicaceae</taxon>
        <taxon>Phototrophicus</taxon>
    </lineage>
</organism>
<dbReference type="NCBIfam" id="TIGR01292">
    <property type="entry name" value="TRX_reduct"/>
    <property type="match status" value="1"/>
</dbReference>
<keyword evidence="5 6" id="KW-0676">Redox-active center</keyword>
<dbReference type="KEGG" id="pmet:G4Y79_02335"/>
<evidence type="ECO:0000256" key="3">
    <source>
        <dbReference type="ARBA" id="ARBA00023002"/>
    </source>
</evidence>
<dbReference type="InterPro" id="IPR050097">
    <property type="entry name" value="Ferredoxin-NADP_redctase_2"/>
</dbReference>
<protein>
    <recommendedName>
        <fullName evidence="6">Thioredoxin reductase</fullName>
        <ecNumber evidence="6">1.8.1.9</ecNumber>
    </recommendedName>
</protein>
<dbReference type="InterPro" id="IPR005982">
    <property type="entry name" value="Thioredox_Rdtase"/>
</dbReference>
<dbReference type="InterPro" id="IPR008255">
    <property type="entry name" value="Pyr_nucl-diS_OxRdtase_2_AS"/>
</dbReference>
<dbReference type="GO" id="GO:0019430">
    <property type="term" value="P:removal of superoxide radicals"/>
    <property type="evidence" value="ECO:0007669"/>
    <property type="project" value="UniProtKB-UniRule"/>
</dbReference>
<evidence type="ECO:0000256" key="2">
    <source>
        <dbReference type="ARBA" id="ARBA00022827"/>
    </source>
</evidence>
<dbReference type="EMBL" id="CP062983">
    <property type="protein sequence ID" value="QPC83234.1"/>
    <property type="molecule type" value="Genomic_DNA"/>
</dbReference>
<keyword evidence="2 6" id="KW-0274">FAD</keyword>